<sequence>MVNKRRLFNIIFLVIVGCLIMTWVDAILSPNYAIKSAIKLIIFLMLPLGYSLIDRDVSLGRIFIFHRKSVLFSVLLGIGVYLFIIGAYFIIGPYFDFTNITITLENNIGVNKNNFIFVALYISFINSLLEEFFFRGFAFLTLKRTTSRRVAYLFSASAFSFYHIAIMTSWFTPLLFILLIISLFLAGLLFNWLNEKSGTIYTSWLVHMCANFAINTIGFMLFGIL</sequence>
<feature type="transmembrane region" description="Helical" evidence="1">
    <location>
        <begin position="32"/>
        <end position="53"/>
    </location>
</feature>
<proteinExistence type="predicted"/>
<dbReference type="Pfam" id="PF02517">
    <property type="entry name" value="Rce1-like"/>
    <property type="match status" value="1"/>
</dbReference>
<accession>A6TTF9</accession>
<evidence type="ECO:0000256" key="1">
    <source>
        <dbReference type="SAM" id="Phobius"/>
    </source>
</evidence>
<feature type="transmembrane region" description="Helical" evidence="1">
    <location>
        <begin position="7"/>
        <end position="26"/>
    </location>
</feature>
<reference evidence="4" key="1">
    <citation type="journal article" date="2016" name="Genome Announc.">
        <title>Complete genome sequence of Alkaliphilus metalliredigens strain QYMF, an alkaliphilic and metal-reducing bacterium isolated from borax-contaminated leachate ponds.</title>
        <authorList>
            <person name="Hwang C."/>
            <person name="Copeland A."/>
            <person name="Lucas S."/>
            <person name="Lapidus A."/>
            <person name="Barry K."/>
            <person name="Detter J.C."/>
            <person name="Glavina Del Rio T."/>
            <person name="Hammon N."/>
            <person name="Israni S."/>
            <person name="Dalin E."/>
            <person name="Tice H."/>
            <person name="Pitluck S."/>
            <person name="Chertkov O."/>
            <person name="Brettin T."/>
            <person name="Bruce D."/>
            <person name="Han C."/>
            <person name="Schmutz J."/>
            <person name="Larimer F."/>
            <person name="Land M.L."/>
            <person name="Hauser L."/>
            <person name="Kyrpides N."/>
            <person name="Mikhailova N."/>
            <person name="Ye Q."/>
            <person name="Zhou J."/>
            <person name="Richardson P."/>
            <person name="Fields M.W."/>
        </authorList>
    </citation>
    <scope>NUCLEOTIDE SEQUENCE [LARGE SCALE GENOMIC DNA]</scope>
    <source>
        <strain evidence="4">QYMF</strain>
    </source>
</reference>
<name>A6TTF9_ALKMQ</name>
<keyword evidence="4" id="KW-1185">Reference proteome</keyword>
<keyword evidence="1" id="KW-0812">Transmembrane</keyword>
<organism evidence="3 4">
    <name type="scientific">Alkaliphilus metalliredigens (strain QYMF)</name>
    <dbReference type="NCBI Taxonomy" id="293826"/>
    <lineage>
        <taxon>Bacteria</taxon>
        <taxon>Bacillati</taxon>
        <taxon>Bacillota</taxon>
        <taxon>Clostridia</taxon>
        <taxon>Peptostreptococcales</taxon>
        <taxon>Natronincolaceae</taxon>
        <taxon>Alkaliphilus</taxon>
    </lineage>
</organism>
<dbReference type="STRING" id="293826.Amet_3349"/>
<protein>
    <submittedName>
        <fullName evidence="3">Abortive infection protein</fullName>
    </submittedName>
</protein>
<dbReference type="AlphaFoldDB" id="A6TTF9"/>
<dbReference type="HOGENOM" id="CLU_1188274_0_0_9"/>
<feature type="domain" description="CAAX prenyl protease 2/Lysostaphin resistance protein A-like" evidence="2">
    <location>
        <begin position="114"/>
        <end position="212"/>
    </location>
</feature>
<dbReference type="KEGG" id="amt:Amet_3349"/>
<keyword evidence="1" id="KW-0472">Membrane</keyword>
<dbReference type="EMBL" id="CP000724">
    <property type="protein sequence ID" value="ABR49477.1"/>
    <property type="molecule type" value="Genomic_DNA"/>
</dbReference>
<dbReference type="GO" id="GO:0080120">
    <property type="term" value="P:CAAX-box protein maturation"/>
    <property type="evidence" value="ECO:0007669"/>
    <property type="project" value="UniProtKB-ARBA"/>
</dbReference>
<dbReference type="eggNOG" id="COG1266">
    <property type="taxonomic scope" value="Bacteria"/>
</dbReference>
<feature type="transmembrane region" description="Helical" evidence="1">
    <location>
        <begin position="74"/>
        <end position="95"/>
    </location>
</feature>
<keyword evidence="1" id="KW-1133">Transmembrane helix</keyword>
<feature type="transmembrane region" description="Helical" evidence="1">
    <location>
        <begin position="150"/>
        <end position="168"/>
    </location>
</feature>
<feature type="transmembrane region" description="Helical" evidence="1">
    <location>
        <begin position="115"/>
        <end position="138"/>
    </location>
</feature>
<dbReference type="PROSITE" id="PS51257">
    <property type="entry name" value="PROKAR_LIPOPROTEIN"/>
    <property type="match status" value="1"/>
</dbReference>
<dbReference type="GO" id="GO:0004175">
    <property type="term" value="F:endopeptidase activity"/>
    <property type="evidence" value="ECO:0007669"/>
    <property type="project" value="UniProtKB-ARBA"/>
</dbReference>
<feature type="transmembrane region" description="Helical" evidence="1">
    <location>
        <begin position="205"/>
        <end position="224"/>
    </location>
</feature>
<dbReference type="InterPro" id="IPR003675">
    <property type="entry name" value="Rce1/LyrA-like_dom"/>
</dbReference>
<evidence type="ECO:0000259" key="2">
    <source>
        <dbReference type="Pfam" id="PF02517"/>
    </source>
</evidence>
<evidence type="ECO:0000313" key="4">
    <source>
        <dbReference type="Proteomes" id="UP000001572"/>
    </source>
</evidence>
<gene>
    <name evidence="3" type="ordered locus">Amet_3349</name>
</gene>
<dbReference type="OrthoDB" id="449657at2"/>
<feature type="transmembrane region" description="Helical" evidence="1">
    <location>
        <begin position="174"/>
        <end position="193"/>
    </location>
</feature>
<evidence type="ECO:0000313" key="3">
    <source>
        <dbReference type="EMBL" id="ABR49477.1"/>
    </source>
</evidence>
<dbReference type="Proteomes" id="UP000001572">
    <property type="component" value="Chromosome"/>
</dbReference>